<name>A0A242U8W4_ACIPI</name>
<dbReference type="EMBL" id="NGIR01000023">
    <property type="protein sequence ID" value="OTU28434.1"/>
    <property type="molecule type" value="Genomic_DNA"/>
</dbReference>
<accession>A0A242U8W4</accession>
<dbReference type="Proteomes" id="UP000195162">
    <property type="component" value="Unassembled WGS sequence"/>
</dbReference>
<gene>
    <name evidence="1" type="ORF">CAT59_07720</name>
</gene>
<proteinExistence type="predicted"/>
<evidence type="ECO:0000313" key="1">
    <source>
        <dbReference type="EMBL" id="OTU28434.1"/>
    </source>
</evidence>
<organism evidence="1 2">
    <name type="scientific">Acinetobacter pittii</name>
    <name type="common">Acinetobacter genomosp. 3</name>
    <dbReference type="NCBI Taxonomy" id="48296"/>
    <lineage>
        <taxon>Bacteria</taxon>
        <taxon>Pseudomonadati</taxon>
        <taxon>Pseudomonadota</taxon>
        <taxon>Gammaproteobacteria</taxon>
        <taxon>Moraxellales</taxon>
        <taxon>Moraxellaceae</taxon>
        <taxon>Acinetobacter</taxon>
        <taxon>Acinetobacter calcoaceticus/baumannii complex</taxon>
    </lineage>
</organism>
<sequence>MAFKLLINLSRVDIDFGKDCQEIMNVQSQLLFIGSSAKSLKLWWQNGRRLTDWSNEASTPTGVPLPFRRRGGTRVHTLKV</sequence>
<evidence type="ECO:0000313" key="2">
    <source>
        <dbReference type="Proteomes" id="UP000195162"/>
    </source>
</evidence>
<dbReference type="AlphaFoldDB" id="A0A242U8W4"/>
<comment type="caution">
    <text evidence="1">The sequence shown here is derived from an EMBL/GenBank/DDBJ whole genome shotgun (WGS) entry which is preliminary data.</text>
</comment>
<protein>
    <submittedName>
        <fullName evidence="1">Uncharacterized protein</fullName>
    </submittedName>
</protein>
<reference evidence="1 2" key="1">
    <citation type="submission" date="2017-05" db="EMBL/GenBank/DDBJ databases">
        <authorList>
            <person name="Song R."/>
            <person name="Chenine A.L."/>
            <person name="Ruprecht R.M."/>
        </authorList>
    </citation>
    <scope>NUCLEOTIDE SEQUENCE [LARGE SCALE GENOMIC DNA]</scope>
    <source>
        <strain evidence="1 2">ARLG1955</strain>
    </source>
</reference>